<name>A0A9J7KUF6_BRAFL</name>
<dbReference type="InterPro" id="IPR047153">
    <property type="entry name" value="TRIM45/56/19-like"/>
</dbReference>
<dbReference type="InterPro" id="IPR000315">
    <property type="entry name" value="Znf_B-box"/>
</dbReference>
<evidence type="ECO:0000256" key="3">
    <source>
        <dbReference type="ARBA" id="ARBA00022833"/>
    </source>
</evidence>
<dbReference type="PROSITE" id="PS00518">
    <property type="entry name" value="ZF_RING_1"/>
    <property type="match status" value="1"/>
</dbReference>
<dbReference type="Gene3D" id="3.30.40.10">
    <property type="entry name" value="Zinc/RING finger domain, C3HC4 (zinc finger)"/>
    <property type="match status" value="1"/>
</dbReference>
<evidence type="ECO:0000256" key="2">
    <source>
        <dbReference type="ARBA" id="ARBA00022771"/>
    </source>
</evidence>
<dbReference type="PROSITE" id="PS50119">
    <property type="entry name" value="ZF_BBOX"/>
    <property type="match status" value="2"/>
</dbReference>
<dbReference type="InterPro" id="IPR017907">
    <property type="entry name" value="Znf_RING_CS"/>
</dbReference>
<dbReference type="OMA" id="EFLECAI"/>
<dbReference type="InterPro" id="IPR027370">
    <property type="entry name" value="Znf-RING_euk"/>
</dbReference>
<dbReference type="GeneID" id="118411687"/>
<keyword evidence="7" id="KW-1185">Reference proteome</keyword>
<gene>
    <name evidence="8" type="primary">LOC118411687</name>
</gene>
<dbReference type="Pfam" id="PF13445">
    <property type="entry name" value="zf-RING_UBOX"/>
    <property type="match status" value="1"/>
</dbReference>
<dbReference type="PANTHER" id="PTHR25462:SF229">
    <property type="entry name" value="TRANSCRIPTION INTERMEDIARY FACTOR 1-BETA"/>
    <property type="match status" value="1"/>
</dbReference>
<dbReference type="InterPro" id="IPR013083">
    <property type="entry name" value="Znf_RING/FYVE/PHD"/>
</dbReference>
<dbReference type="FunFam" id="3.30.160.60:FF:002885">
    <property type="entry name" value="Uncharacterized protein"/>
    <property type="match status" value="1"/>
</dbReference>
<sequence length="668" mass="70152">MAEAILSQISGDFLECAICLEPFKDPKILPCLHTFCKGCLEKFFANEGDLKGKFPCPTCRTETALLEGGLAGLKDNFFVLSLRDTVEAQKILVSKEDDNILCDFCEVDEASVGCEICEEFLCEECTDAHRRGKRTRDHEVIGVAELKEKLLASTRSIKTRSLPICPNHEDEKLKFFCESCLRPICRDCTVLQHKDHKYGYLANVVGDFRVKIKDTLEAAKPKVDEYREISSVLANKQAELDAKNKKATDGISSAAEEEIKYLTGLVRAKQSELEEQLADDTASRSKQLSVTSDSVESTLGCLSSTVDFSQKVVEHGSDFDVMNVYADVTARLASLLKCPVPDIPDDISDVTFQPQKKRKAKQINLGNIVGATSSITDQPTAEDQTVQDETSISMKFTTLGATGRLGPTTLGNYYKGQQYEHLVTLHNGIQHFSVPETGTYTIEAAGAAAGWGPFDPKSARGRGAVLRGTFKFQQGEGLRILVGQEGAENKSGAGAGGGGGTFVISALQNKPLIIAGGGGGGAGLQTHNPLCDGTVSEAGNQSYGGTVSLGSANGYANRDGGGGLKTKRDSYFSDGEGGIGGKSFYSGGVGGQGTYNNADGGFGGGGGSYGFGGGGGGGGGYSGGGKGDLCLESGGGGGGSFNSGKDSSGQNGANDGPGYVVITKQILK</sequence>
<keyword evidence="2 4" id="KW-0863">Zinc-finger</keyword>
<keyword evidence="3" id="KW-0862">Zinc</keyword>
<dbReference type="SUPFAM" id="SSF57850">
    <property type="entry name" value="RING/U-box"/>
    <property type="match status" value="1"/>
</dbReference>
<dbReference type="AlphaFoldDB" id="A0A9J7KUF6"/>
<dbReference type="KEGG" id="bfo:118411687"/>
<dbReference type="CDD" id="cd19757">
    <property type="entry name" value="Bbox1"/>
    <property type="match status" value="1"/>
</dbReference>
<dbReference type="GO" id="GO:0008270">
    <property type="term" value="F:zinc ion binding"/>
    <property type="evidence" value="ECO:0007669"/>
    <property type="project" value="UniProtKB-KW"/>
</dbReference>
<reference evidence="7" key="1">
    <citation type="journal article" date="2020" name="Nat. Ecol. Evol.">
        <title>Deeply conserved synteny resolves early events in vertebrate evolution.</title>
        <authorList>
            <person name="Simakov O."/>
            <person name="Marletaz F."/>
            <person name="Yue J.X."/>
            <person name="O'Connell B."/>
            <person name="Jenkins J."/>
            <person name="Brandt A."/>
            <person name="Calef R."/>
            <person name="Tung C.H."/>
            <person name="Huang T.K."/>
            <person name="Schmutz J."/>
            <person name="Satoh N."/>
            <person name="Yu J.K."/>
            <person name="Putnam N.H."/>
            <person name="Green R.E."/>
            <person name="Rokhsar D.S."/>
        </authorList>
    </citation>
    <scope>NUCLEOTIDE SEQUENCE [LARGE SCALE GENOMIC DNA]</scope>
    <source>
        <strain evidence="7">S238N-H82</strain>
    </source>
</reference>
<dbReference type="Pfam" id="PF22586">
    <property type="entry name" value="ANCHR-like_BBOX"/>
    <property type="match status" value="1"/>
</dbReference>
<reference evidence="8" key="2">
    <citation type="submission" date="2025-08" db="UniProtKB">
        <authorList>
            <consortium name="RefSeq"/>
        </authorList>
    </citation>
    <scope>IDENTIFICATION</scope>
    <source>
        <strain evidence="8">S238N-H82</strain>
        <tissue evidence="8">Testes</tissue>
    </source>
</reference>
<protein>
    <submittedName>
        <fullName evidence="8">E3 ubiquitin-protein ligase TRIM33-like</fullName>
    </submittedName>
</protein>
<dbReference type="Gene3D" id="4.10.830.40">
    <property type="match status" value="1"/>
</dbReference>
<dbReference type="Proteomes" id="UP000001554">
    <property type="component" value="Chromosome 3"/>
</dbReference>
<dbReference type="Gene3D" id="3.30.160.60">
    <property type="entry name" value="Classic Zinc Finger"/>
    <property type="match status" value="1"/>
</dbReference>
<evidence type="ECO:0000256" key="4">
    <source>
        <dbReference type="PROSITE-ProRule" id="PRU00024"/>
    </source>
</evidence>
<accession>A0A9J7KUF6</accession>
<keyword evidence="1" id="KW-0479">Metal-binding</keyword>
<feature type="domain" description="RING-type" evidence="5">
    <location>
        <begin position="16"/>
        <end position="60"/>
    </location>
</feature>
<dbReference type="SUPFAM" id="SSF57845">
    <property type="entry name" value="B-box zinc-binding domain"/>
    <property type="match status" value="1"/>
</dbReference>
<dbReference type="InterPro" id="IPR001841">
    <property type="entry name" value="Znf_RING"/>
</dbReference>
<evidence type="ECO:0000259" key="5">
    <source>
        <dbReference type="PROSITE" id="PS50089"/>
    </source>
</evidence>
<feature type="domain" description="B box-type" evidence="6">
    <location>
        <begin position="97"/>
        <end position="143"/>
    </location>
</feature>
<dbReference type="PROSITE" id="PS50089">
    <property type="entry name" value="ZF_RING_2"/>
    <property type="match status" value="1"/>
</dbReference>
<evidence type="ECO:0000259" key="6">
    <source>
        <dbReference type="PROSITE" id="PS50119"/>
    </source>
</evidence>
<dbReference type="SMART" id="SM00184">
    <property type="entry name" value="RING"/>
    <property type="match status" value="1"/>
</dbReference>
<organism evidence="7 8">
    <name type="scientific">Branchiostoma floridae</name>
    <name type="common">Florida lancelet</name>
    <name type="synonym">Amphioxus</name>
    <dbReference type="NCBI Taxonomy" id="7739"/>
    <lineage>
        <taxon>Eukaryota</taxon>
        <taxon>Metazoa</taxon>
        <taxon>Chordata</taxon>
        <taxon>Cephalochordata</taxon>
        <taxon>Leptocardii</taxon>
        <taxon>Amphioxiformes</taxon>
        <taxon>Branchiostomatidae</taxon>
        <taxon>Branchiostoma</taxon>
    </lineage>
</organism>
<dbReference type="OrthoDB" id="6105938at2759"/>
<feature type="domain" description="B box-type" evidence="6">
    <location>
        <begin position="160"/>
        <end position="201"/>
    </location>
</feature>
<evidence type="ECO:0000313" key="7">
    <source>
        <dbReference type="Proteomes" id="UP000001554"/>
    </source>
</evidence>
<dbReference type="SMART" id="SM00336">
    <property type="entry name" value="BBOX"/>
    <property type="match status" value="2"/>
</dbReference>
<evidence type="ECO:0000313" key="8">
    <source>
        <dbReference type="RefSeq" id="XP_035670058.1"/>
    </source>
</evidence>
<proteinExistence type="predicted"/>
<dbReference type="Pfam" id="PF00643">
    <property type="entry name" value="zf-B_box"/>
    <property type="match status" value="1"/>
</dbReference>
<dbReference type="PANTHER" id="PTHR25462">
    <property type="entry name" value="BONUS, ISOFORM C-RELATED"/>
    <property type="match status" value="1"/>
</dbReference>
<evidence type="ECO:0000256" key="1">
    <source>
        <dbReference type="ARBA" id="ARBA00022723"/>
    </source>
</evidence>
<dbReference type="RefSeq" id="XP_035670058.1">
    <property type="nucleotide sequence ID" value="XM_035814165.1"/>
</dbReference>